<comment type="similarity">
    <text evidence="2">Belongs to the GtrA family.</text>
</comment>
<keyword evidence="3 6" id="KW-0812">Transmembrane</keyword>
<dbReference type="STRING" id="1300344.I598_3307"/>
<evidence type="ECO:0000256" key="2">
    <source>
        <dbReference type="ARBA" id="ARBA00009399"/>
    </source>
</evidence>
<dbReference type="InterPro" id="IPR051401">
    <property type="entry name" value="GtrA_CellWall_Glycosyl"/>
</dbReference>
<dbReference type="InterPro" id="IPR007267">
    <property type="entry name" value="GtrA_DPMS_TM"/>
</dbReference>
<evidence type="ECO:0000259" key="7">
    <source>
        <dbReference type="Pfam" id="PF04138"/>
    </source>
</evidence>
<dbReference type="Proteomes" id="UP000076794">
    <property type="component" value="Chromosome"/>
</dbReference>
<evidence type="ECO:0000313" key="8">
    <source>
        <dbReference type="EMBL" id="ANC32816.1"/>
    </source>
</evidence>
<evidence type="ECO:0000313" key="9">
    <source>
        <dbReference type="Proteomes" id="UP000076794"/>
    </source>
</evidence>
<evidence type="ECO:0000256" key="1">
    <source>
        <dbReference type="ARBA" id="ARBA00004141"/>
    </source>
</evidence>
<dbReference type="KEGG" id="ido:I598_3307"/>
<gene>
    <name evidence="8" type="ORF">I598_3307</name>
</gene>
<sequence length="164" mass="18111">MSEHRPPDAAVTPRPWPVRVVAEVWRRRVELLRFGTVGGVAYVVNLAVFNLLLHGPAPFDVISHKPVTVNVIAVAVSTLVAWLGNRYWTFADHRTTRRGRELVEFGLVNIGGLVISSACLAFSRYVLGLDSPLADNVAANGVGLVLGMVFRYVMYRKVVFRGAR</sequence>
<dbReference type="EMBL" id="CP014209">
    <property type="protein sequence ID" value="ANC32816.1"/>
    <property type="molecule type" value="Genomic_DNA"/>
</dbReference>
<dbReference type="GO" id="GO:0000271">
    <property type="term" value="P:polysaccharide biosynthetic process"/>
    <property type="evidence" value="ECO:0007669"/>
    <property type="project" value="InterPro"/>
</dbReference>
<accession>A0A168FZZ1</accession>
<reference evidence="8 9" key="1">
    <citation type="submission" date="2016-01" db="EMBL/GenBank/DDBJ databases">
        <title>Complete genome sequence of a soil Actinobacterium, Isoptericola dokdonensis DS-3.</title>
        <authorList>
            <person name="Kwon S.-K."/>
            <person name="Kim J.F."/>
        </authorList>
    </citation>
    <scope>NUCLEOTIDE SEQUENCE [LARGE SCALE GENOMIC DNA]</scope>
    <source>
        <strain evidence="8 9">DS-3</strain>
    </source>
</reference>
<name>A0A168FZZ1_9MICO</name>
<organism evidence="8 9">
    <name type="scientific">Isoptericola dokdonensis DS-3</name>
    <dbReference type="NCBI Taxonomy" id="1300344"/>
    <lineage>
        <taxon>Bacteria</taxon>
        <taxon>Bacillati</taxon>
        <taxon>Actinomycetota</taxon>
        <taxon>Actinomycetes</taxon>
        <taxon>Micrococcales</taxon>
        <taxon>Promicromonosporaceae</taxon>
        <taxon>Isoptericola</taxon>
    </lineage>
</organism>
<keyword evidence="4 6" id="KW-1133">Transmembrane helix</keyword>
<dbReference type="AlphaFoldDB" id="A0A168FZZ1"/>
<evidence type="ECO:0000256" key="6">
    <source>
        <dbReference type="SAM" id="Phobius"/>
    </source>
</evidence>
<evidence type="ECO:0000256" key="3">
    <source>
        <dbReference type="ARBA" id="ARBA00022692"/>
    </source>
</evidence>
<protein>
    <submittedName>
        <fullName evidence="8">GtrA-like protein</fullName>
    </submittedName>
</protein>
<dbReference type="Pfam" id="PF04138">
    <property type="entry name" value="GtrA_DPMS_TM"/>
    <property type="match status" value="1"/>
</dbReference>
<proteinExistence type="inferred from homology"/>
<dbReference type="PANTHER" id="PTHR38459:SF1">
    <property type="entry name" value="PROPHAGE BACTOPRENOL-LINKED GLUCOSE TRANSLOCASE HOMOLOG"/>
    <property type="match status" value="1"/>
</dbReference>
<feature type="domain" description="GtrA/DPMS transmembrane" evidence="7">
    <location>
        <begin position="33"/>
        <end position="160"/>
    </location>
</feature>
<feature type="transmembrane region" description="Helical" evidence="6">
    <location>
        <begin position="34"/>
        <end position="55"/>
    </location>
</feature>
<dbReference type="PATRIC" id="fig|1300344.3.peg.3327"/>
<evidence type="ECO:0000256" key="5">
    <source>
        <dbReference type="ARBA" id="ARBA00023136"/>
    </source>
</evidence>
<keyword evidence="9" id="KW-1185">Reference proteome</keyword>
<feature type="transmembrane region" description="Helical" evidence="6">
    <location>
        <begin position="105"/>
        <end position="125"/>
    </location>
</feature>
<keyword evidence="5 6" id="KW-0472">Membrane</keyword>
<evidence type="ECO:0000256" key="4">
    <source>
        <dbReference type="ARBA" id="ARBA00022989"/>
    </source>
</evidence>
<dbReference type="RefSeq" id="WP_068204232.1">
    <property type="nucleotide sequence ID" value="NZ_CP014209.1"/>
</dbReference>
<dbReference type="PANTHER" id="PTHR38459">
    <property type="entry name" value="PROPHAGE BACTOPRENOL-LINKED GLUCOSE TRANSLOCASE HOMOLOG"/>
    <property type="match status" value="1"/>
</dbReference>
<dbReference type="GO" id="GO:0005886">
    <property type="term" value="C:plasma membrane"/>
    <property type="evidence" value="ECO:0007669"/>
    <property type="project" value="TreeGrafter"/>
</dbReference>
<feature type="transmembrane region" description="Helical" evidence="6">
    <location>
        <begin position="67"/>
        <end position="84"/>
    </location>
</feature>
<comment type="subcellular location">
    <subcellularLocation>
        <location evidence="1">Membrane</location>
        <topology evidence="1">Multi-pass membrane protein</topology>
    </subcellularLocation>
</comment>
<dbReference type="OrthoDB" id="9807815at2"/>
<feature type="transmembrane region" description="Helical" evidence="6">
    <location>
        <begin position="137"/>
        <end position="154"/>
    </location>
</feature>